<proteinExistence type="predicted"/>
<reference evidence="2" key="1">
    <citation type="submission" date="2020-02" db="EMBL/GenBank/DDBJ databases">
        <authorList>
            <person name="Meier V. D."/>
        </authorList>
    </citation>
    <scope>NUCLEOTIDE SEQUENCE</scope>
    <source>
        <strain evidence="2">AVDCRST_MAG22</strain>
    </source>
</reference>
<dbReference type="EMBL" id="CADCUV010000053">
    <property type="protein sequence ID" value="CAA9401476.1"/>
    <property type="molecule type" value="Genomic_DNA"/>
</dbReference>
<evidence type="ECO:0000313" key="2">
    <source>
        <dbReference type="EMBL" id="CAA9401476.1"/>
    </source>
</evidence>
<feature type="non-terminal residue" evidence="2">
    <location>
        <position position="125"/>
    </location>
</feature>
<organism evidence="2">
    <name type="scientific">uncultured Rubrobacteraceae bacterium</name>
    <dbReference type="NCBI Taxonomy" id="349277"/>
    <lineage>
        <taxon>Bacteria</taxon>
        <taxon>Bacillati</taxon>
        <taxon>Actinomycetota</taxon>
        <taxon>Rubrobacteria</taxon>
        <taxon>Rubrobacterales</taxon>
        <taxon>Rubrobacteraceae</taxon>
        <taxon>environmental samples</taxon>
    </lineage>
</organism>
<evidence type="ECO:0000256" key="1">
    <source>
        <dbReference type="SAM" id="MobiDB-lite"/>
    </source>
</evidence>
<dbReference type="AlphaFoldDB" id="A0A6J4P181"/>
<feature type="compositionally biased region" description="Basic and acidic residues" evidence="1">
    <location>
        <begin position="94"/>
        <end position="103"/>
    </location>
</feature>
<accession>A0A6J4P181</accession>
<feature type="region of interest" description="Disordered" evidence="1">
    <location>
        <begin position="1"/>
        <end position="125"/>
    </location>
</feature>
<gene>
    <name evidence="2" type="ORF">AVDCRST_MAG22-1122</name>
</gene>
<sequence length="125" mass="13578">ERLLRRPQEEDPPSPRSGSDQERGRSFFRGESLLGQALRQAGRRGSPAGPKEGPRSQTEDGRGRKEAIGARPPRTSRGHALRAARVPGPGGRGAGERIHREQGARAPGMEPKKRSLAAGERDEFL</sequence>
<protein>
    <submittedName>
        <fullName evidence="2">Uncharacterized protein</fullName>
    </submittedName>
</protein>
<name>A0A6J4P181_9ACTN</name>
<feature type="non-terminal residue" evidence="2">
    <location>
        <position position="1"/>
    </location>
</feature>
<feature type="compositionally biased region" description="Basic and acidic residues" evidence="1">
    <location>
        <begin position="52"/>
        <end position="68"/>
    </location>
</feature>